<name>A0A426DM86_9FIRM</name>
<keyword evidence="3" id="KW-1185">Reference proteome</keyword>
<evidence type="ECO:0000313" key="2">
    <source>
        <dbReference type="EMBL" id="RRK33843.1"/>
    </source>
</evidence>
<dbReference type="Proteomes" id="UP000274920">
    <property type="component" value="Unassembled WGS sequence"/>
</dbReference>
<dbReference type="SUPFAM" id="SSF52540">
    <property type="entry name" value="P-loop containing nucleoside triphosphate hydrolases"/>
    <property type="match status" value="1"/>
</dbReference>
<protein>
    <submittedName>
        <fullName evidence="2">AAA family ATPase</fullName>
    </submittedName>
</protein>
<feature type="domain" description="AAA-ATPase-like" evidence="1">
    <location>
        <begin position="13"/>
        <end position="205"/>
    </location>
</feature>
<dbReference type="InterPro" id="IPR027417">
    <property type="entry name" value="P-loop_NTPase"/>
</dbReference>
<dbReference type="InterPro" id="IPR018631">
    <property type="entry name" value="AAA-ATPase-like_dom"/>
</dbReference>
<evidence type="ECO:0000313" key="3">
    <source>
        <dbReference type="Proteomes" id="UP000274920"/>
    </source>
</evidence>
<dbReference type="PANTHER" id="PTHR34825">
    <property type="entry name" value="CONSERVED PROTEIN, WITH A WEAK D-GALACTARATE DEHYDRATASE/ALTRONATE HYDROLASE DOMAIN"/>
    <property type="match status" value="1"/>
</dbReference>
<proteinExistence type="predicted"/>
<accession>A0A426DM86</accession>
<dbReference type="Gene3D" id="3.40.50.300">
    <property type="entry name" value="P-loop containing nucleotide triphosphate hydrolases"/>
    <property type="match status" value="1"/>
</dbReference>
<reference evidence="2" key="1">
    <citation type="submission" date="2018-10" db="EMBL/GenBank/DDBJ databases">
        <title>Schaedlerella arabinophila gen. nov. sp. nov., isolated from the mouse intestinal tract and comparative analysis with the genome of the closely related altered Schaedler flora strain ASF502.</title>
        <authorList>
            <person name="Miyake S."/>
            <person name="Soh M."/>
            <person name="Seedorf H."/>
        </authorList>
    </citation>
    <scope>NUCLEOTIDE SEQUENCE [LARGE SCALE GENOMIC DNA]</scope>
    <source>
        <strain evidence="2">DSM 106076</strain>
    </source>
</reference>
<sequence>MGKYLNPTNKGFEIARNSKIYVDKTGLIKYTNSVLDTEQRFICVSRPRRFGKSMAAQMLLAYYCKAYDSRPLFDGLKIEKDESFHCHLNRYDILFLDMQRFLNRAKSPKNLTAYLQKTVLSELKEVYADCIHPESSDLTAALETLAEKAGKAFIFIIDEWDCVFRETRNDAAAQKEYLDFLRDLFKGQTYVKLAYMTGILPIKKYGTHSALNIFYEYSMTEPKEMAEYTGFTENEAEHLCREYGMDFSEMQKWYDGYKLKNVSHMYNPKSVVDALLNAEFHSYWTGTETYEALKVYMDMNFDGLKDSILEMMGNGRCRINYRKFQNDMTTFKSRDDVLTLLVHLGYLAYDETAKEVFIPNMEIYDEFENAVEGEGWDEVAKVLSASEDLLNATLRGDAAAVAFGIDRTHMDNTSILSYNDENSLSCVITLAYYSARKDYILVREFPAGKGFADIVFLPRIFSNKPALIVELKWNKSAAGAIHQIKERKYIKALESYSGDVLLVAVNYDKTAKKHECIIEKIEKESQS</sequence>
<dbReference type="RefSeq" id="WP_125129047.1">
    <property type="nucleotide sequence ID" value="NZ_RHJS01000002.1"/>
</dbReference>
<dbReference type="Pfam" id="PF09820">
    <property type="entry name" value="AAA-ATPase_like"/>
    <property type="match status" value="1"/>
</dbReference>
<comment type="caution">
    <text evidence="2">The sequence shown here is derived from an EMBL/GenBank/DDBJ whole genome shotgun (WGS) entry which is preliminary data.</text>
</comment>
<dbReference type="EMBL" id="RHJS01000002">
    <property type="protein sequence ID" value="RRK33843.1"/>
    <property type="molecule type" value="Genomic_DNA"/>
</dbReference>
<gene>
    <name evidence="2" type="ORF">EBB54_22635</name>
</gene>
<dbReference type="AlphaFoldDB" id="A0A426DM86"/>
<dbReference type="PANTHER" id="PTHR34825:SF1">
    <property type="entry name" value="AAA-ATPASE-LIKE DOMAIN-CONTAINING PROTEIN"/>
    <property type="match status" value="1"/>
</dbReference>
<dbReference type="InterPro" id="IPR012547">
    <property type="entry name" value="PDDEXK_9"/>
</dbReference>
<evidence type="ECO:0000259" key="1">
    <source>
        <dbReference type="Pfam" id="PF09820"/>
    </source>
</evidence>
<organism evidence="2 3">
    <name type="scientific">Schaedlerella arabinosiphila</name>
    <dbReference type="NCBI Taxonomy" id="2044587"/>
    <lineage>
        <taxon>Bacteria</taxon>
        <taxon>Bacillati</taxon>
        <taxon>Bacillota</taxon>
        <taxon>Clostridia</taxon>
        <taxon>Lachnospirales</taxon>
        <taxon>Lachnospiraceae</taxon>
        <taxon>Schaedlerella</taxon>
    </lineage>
</organism>
<dbReference type="Pfam" id="PF08011">
    <property type="entry name" value="PDDEXK_9"/>
    <property type="match status" value="1"/>
</dbReference>